<feature type="domain" description="DJ-1/PfpI" evidence="1">
    <location>
        <begin position="25"/>
        <end position="182"/>
    </location>
</feature>
<dbReference type="SUPFAM" id="SSF52317">
    <property type="entry name" value="Class I glutamine amidotransferase-like"/>
    <property type="match status" value="1"/>
</dbReference>
<dbReference type="CDD" id="cd03139">
    <property type="entry name" value="GATase1_PfpI_2"/>
    <property type="match status" value="1"/>
</dbReference>
<protein>
    <submittedName>
        <fullName evidence="2">Cyclohexyl-isocyanide hydratase</fullName>
    </submittedName>
</protein>
<dbReference type="InterPro" id="IPR052158">
    <property type="entry name" value="INH-QAR"/>
</dbReference>
<dbReference type="OrthoDB" id="186587at2"/>
<keyword evidence="3" id="KW-1185">Reference proteome</keyword>
<dbReference type="InterPro" id="IPR002818">
    <property type="entry name" value="DJ-1/PfpI"/>
</dbReference>
<evidence type="ECO:0000259" key="1">
    <source>
        <dbReference type="Pfam" id="PF01965"/>
    </source>
</evidence>
<accession>A0A3D9Z0K0</accession>
<comment type="caution">
    <text evidence="2">The sequence shown here is derived from an EMBL/GenBank/DDBJ whole genome shotgun (WGS) entry which is preliminary data.</text>
</comment>
<reference evidence="2 3" key="1">
    <citation type="submission" date="2018-08" db="EMBL/GenBank/DDBJ databases">
        <title>Genomic Encyclopedia of Type Strains, Phase IV (KMG-IV): sequencing the most valuable type-strain genomes for metagenomic binning, comparative biology and taxonomic classification.</title>
        <authorList>
            <person name="Goeker M."/>
        </authorList>
    </citation>
    <scope>NUCLEOTIDE SEQUENCE [LARGE SCALE GENOMIC DNA]</scope>
    <source>
        <strain evidence="2 3">BW863</strain>
    </source>
</reference>
<dbReference type="Gene3D" id="3.40.50.880">
    <property type="match status" value="1"/>
</dbReference>
<gene>
    <name evidence="2" type="ORF">DES32_1807</name>
</gene>
<dbReference type="EMBL" id="QUMO01000002">
    <property type="protein sequence ID" value="REF88165.1"/>
    <property type="molecule type" value="Genomic_DNA"/>
</dbReference>
<sequence>MGEPNEDRQTEPAAFTALRDQKISIGILIFPDMDQIDFTGPFEVLSRLPDAKIHIIGTQKGPFRDHAGLILTPEVTLAEAPPLDLLLVPGGAGQQALMHDEPVLAFIRHHAAAGKPIFSVCTGALICGAAGILKGRRATTHWSSFDLLPYFGAIPVNARYVIDGNIVTAAGVTAGIDGALAVAALVRGQSIAELIQLNIQYAPDPPFHAGTPETAPAEVLAAAQAAYQPLTLARLKTAKEIAARLGISQS</sequence>
<proteinExistence type="predicted"/>
<dbReference type="PANTHER" id="PTHR43130:SF2">
    <property type="entry name" value="DJ-1_PFPI DOMAIN-CONTAINING PROTEIN"/>
    <property type="match status" value="1"/>
</dbReference>
<dbReference type="RefSeq" id="WP_115836271.1">
    <property type="nucleotide sequence ID" value="NZ_CP025086.1"/>
</dbReference>
<dbReference type="AlphaFoldDB" id="A0A3D9Z0K0"/>
<organism evidence="2 3">
    <name type="scientific">Methylovirgula ligni</name>
    <dbReference type="NCBI Taxonomy" id="569860"/>
    <lineage>
        <taxon>Bacteria</taxon>
        <taxon>Pseudomonadati</taxon>
        <taxon>Pseudomonadota</taxon>
        <taxon>Alphaproteobacteria</taxon>
        <taxon>Hyphomicrobiales</taxon>
        <taxon>Beijerinckiaceae</taxon>
        <taxon>Methylovirgula</taxon>
    </lineage>
</organism>
<dbReference type="Pfam" id="PF01965">
    <property type="entry name" value="DJ-1_PfpI"/>
    <property type="match status" value="1"/>
</dbReference>
<dbReference type="InterPro" id="IPR029062">
    <property type="entry name" value="Class_I_gatase-like"/>
</dbReference>
<name>A0A3D9Z0K0_9HYPH</name>
<dbReference type="GO" id="GO:0006355">
    <property type="term" value="P:regulation of DNA-templated transcription"/>
    <property type="evidence" value="ECO:0007669"/>
    <property type="project" value="TreeGrafter"/>
</dbReference>
<dbReference type="PANTHER" id="PTHR43130">
    <property type="entry name" value="ARAC-FAMILY TRANSCRIPTIONAL REGULATOR"/>
    <property type="match status" value="1"/>
</dbReference>
<evidence type="ECO:0000313" key="2">
    <source>
        <dbReference type="EMBL" id="REF88165.1"/>
    </source>
</evidence>
<evidence type="ECO:0000313" key="3">
    <source>
        <dbReference type="Proteomes" id="UP000256900"/>
    </source>
</evidence>
<dbReference type="Proteomes" id="UP000256900">
    <property type="component" value="Unassembled WGS sequence"/>
</dbReference>